<comment type="caution">
    <text evidence="16">The sequence shown here is derived from an EMBL/GenBank/DDBJ whole genome shotgun (WGS) entry which is preliminary data.</text>
</comment>
<dbReference type="Proteomes" id="UP000776650">
    <property type="component" value="Unassembled WGS sequence"/>
</dbReference>
<dbReference type="SMART" id="SM00898">
    <property type="entry name" value="Fapy_DNA_glyco"/>
    <property type="match status" value="1"/>
</dbReference>
<protein>
    <recommendedName>
        <fullName evidence="2">DNA-(apurinic or apyrimidinic site) lyase</fullName>
        <ecNumber evidence="2">4.2.99.18</ecNumber>
    </recommendedName>
</protein>
<evidence type="ECO:0000256" key="6">
    <source>
        <dbReference type="ARBA" id="ARBA00022801"/>
    </source>
</evidence>
<feature type="domain" description="FPG-type" evidence="14">
    <location>
        <begin position="247"/>
        <end position="293"/>
    </location>
</feature>
<dbReference type="RefSeq" id="WP_303911735.1">
    <property type="nucleotide sequence ID" value="NZ_DYXM01000113.1"/>
</dbReference>
<keyword evidence="7" id="KW-0862">Zinc</keyword>
<reference evidence="16" key="2">
    <citation type="submission" date="2021-09" db="EMBL/GenBank/DDBJ databases">
        <authorList>
            <person name="Gilroy R."/>
        </authorList>
    </citation>
    <scope>NUCLEOTIDE SEQUENCE</scope>
    <source>
        <strain evidence="16">ChiGjej1B1-18357</strain>
    </source>
</reference>
<keyword evidence="11" id="KW-0511">Multifunctional enzyme</keyword>
<evidence type="ECO:0000313" key="16">
    <source>
        <dbReference type="EMBL" id="HJE90585.1"/>
    </source>
</evidence>
<dbReference type="GO" id="GO:0008270">
    <property type="term" value="F:zinc ion binding"/>
    <property type="evidence" value="ECO:0007669"/>
    <property type="project" value="UniProtKB-KW"/>
</dbReference>
<dbReference type="InterPro" id="IPR012319">
    <property type="entry name" value="FPG_cat"/>
</dbReference>
<evidence type="ECO:0000256" key="2">
    <source>
        <dbReference type="ARBA" id="ARBA00012720"/>
    </source>
</evidence>
<evidence type="ECO:0000259" key="15">
    <source>
        <dbReference type="PROSITE" id="PS51068"/>
    </source>
</evidence>
<evidence type="ECO:0000256" key="4">
    <source>
        <dbReference type="ARBA" id="ARBA00022763"/>
    </source>
</evidence>
<evidence type="ECO:0000256" key="13">
    <source>
        <dbReference type="PROSITE-ProRule" id="PRU00391"/>
    </source>
</evidence>
<reference evidence="16" key="1">
    <citation type="journal article" date="2021" name="PeerJ">
        <title>Extensive microbial diversity within the chicken gut microbiome revealed by metagenomics and culture.</title>
        <authorList>
            <person name="Gilroy R."/>
            <person name="Ravi A."/>
            <person name="Getino M."/>
            <person name="Pursley I."/>
            <person name="Horton D.L."/>
            <person name="Alikhan N.F."/>
            <person name="Baker D."/>
            <person name="Gharbi K."/>
            <person name="Hall N."/>
            <person name="Watson M."/>
            <person name="Adriaenssens E.M."/>
            <person name="Foster-Nyarko E."/>
            <person name="Jarju S."/>
            <person name="Secka A."/>
            <person name="Antonio M."/>
            <person name="Oren A."/>
            <person name="Chaudhuri R.R."/>
            <person name="La Ragione R."/>
            <person name="Hildebrand F."/>
            <person name="Pallen M.J."/>
        </authorList>
    </citation>
    <scope>NUCLEOTIDE SEQUENCE</scope>
    <source>
        <strain evidence="16">ChiGjej1B1-18357</strain>
    </source>
</reference>
<evidence type="ECO:0000256" key="5">
    <source>
        <dbReference type="ARBA" id="ARBA00022771"/>
    </source>
</evidence>
<dbReference type="SMART" id="SM01232">
    <property type="entry name" value="H2TH"/>
    <property type="match status" value="1"/>
</dbReference>
<dbReference type="Pfam" id="PF06831">
    <property type="entry name" value="H2TH"/>
    <property type="match status" value="1"/>
</dbReference>
<dbReference type="EMBL" id="DYXM01000113">
    <property type="protein sequence ID" value="HJE90585.1"/>
    <property type="molecule type" value="Genomic_DNA"/>
</dbReference>
<keyword evidence="6" id="KW-0378">Hydrolase</keyword>
<accession>A0A921F3H8</accession>
<dbReference type="InterPro" id="IPR010979">
    <property type="entry name" value="Ribosomal_uS13-like_H2TH"/>
</dbReference>
<evidence type="ECO:0000259" key="14">
    <source>
        <dbReference type="PROSITE" id="PS51066"/>
    </source>
</evidence>
<dbReference type="GO" id="GO:0006284">
    <property type="term" value="P:base-excision repair"/>
    <property type="evidence" value="ECO:0007669"/>
    <property type="project" value="InterPro"/>
</dbReference>
<dbReference type="Pfam" id="PF01149">
    <property type="entry name" value="Fapy_DNA_glyco"/>
    <property type="match status" value="1"/>
</dbReference>
<dbReference type="InterPro" id="IPR000214">
    <property type="entry name" value="Znf_DNA_glyclase/AP_lyase"/>
</dbReference>
<keyword evidence="8" id="KW-0238">DNA-binding</keyword>
<keyword evidence="4" id="KW-0227">DNA damage</keyword>
<keyword evidence="12" id="KW-0326">Glycosidase</keyword>
<gene>
    <name evidence="16" type="ORF">K8V11_06215</name>
</gene>
<feature type="domain" description="Formamidopyrimidine-DNA glycosylase catalytic" evidence="15">
    <location>
        <begin position="2"/>
        <end position="106"/>
    </location>
</feature>
<name>A0A921F3H8_9ACTN</name>
<evidence type="ECO:0000256" key="10">
    <source>
        <dbReference type="ARBA" id="ARBA00023239"/>
    </source>
</evidence>
<dbReference type="InterPro" id="IPR015886">
    <property type="entry name" value="H2TH_FPG"/>
</dbReference>
<evidence type="ECO:0000256" key="8">
    <source>
        <dbReference type="ARBA" id="ARBA00023125"/>
    </source>
</evidence>
<evidence type="ECO:0000256" key="12">
    <source>
        <dbReference type="ARBA" id="ARBA00023295"/>
    </source>
</evidence>
<evidence type="ECO:0000256" key="7">
    <source>
        <dbReference type="ARBA" id="ARBA00022833"/>
    </source>
</evidence>
<dbReference type="Gene3D" id="3.20.190.10">
    <property type="entry name" value="MutM-like, N-terminal"/>
    <property type="match status" value="1"/>
</dbReference>
<dbReference type="AlphaFoldDB" id="A0A921F3H8"/>
<evidence type="ECO:0000256" key="9">
    <source>
        <dbReference type="ARBA" id="ARBA00023204"/>
    </source>
</evidence>
<dbReference type="InterPro" id="IPR035937">
    <property type="entry name" value="FPG_N"/>
</dbReference>
<proteinExistence type="inferred from homology"/>
<dbReference type="InterPro" id="IPR044090">
    <property type="entry name" value="Nei2_N"/>
</dbReference>
<dbReference type="PANTHER" id="PTHR42697">
    <property type="entry name" value="ENDONUCLEASE 8"/>
    <property type="match status" value="1"/>
</dbReference>
<evidence type="ECO:0000256" key="1">
    <source>
        <dbReference type="ARBA" id="ARBA00009409"/>
    </source>
</evidence>
<dbReference type="EC" id="4.2.99.18" evidence="2"/>
<dbReference type="GO" id="GO:0000703">
    <property type="term" value="F:oxidized pyrimidine nucleobase lesion DNA N-glycosylase activity"/>
    <property type="evidence" value="ECO:0007669"/>
    <property type="project" value="TreeGrafter"/>
</dbReference>
<evidence type="ECO:0000313" key="17">
    <source>
        <dbReference type="Proteomes" id="UP000776650"/>
    </source>
</evidence>
<keyword evidence="5 13" id="KW-0863">Zinc-finger</keyword>
<dbReference type="PROSITE" id="PS51068">
    <property type="entry name" value="FPG_CAT"/>
    <property type="match status" value="1"/>
</dbReference>
<dbReference type="GO" id="GO:0003684">
    <property type="term" value="F:damaged DNA binding"/>
    <property type="evidence" value="ECO:0007669"/>
    <property type="project" value="InterPro"/>
</dbReference>
<sequence length="293" mass="31968">MPEGDTVHRAAARIHEAMAGYVLTRTDFRVPKFATVDLTGRRILQARAVGKHLFIDVGGSVPTTADALSSVIHSHLKMEGKWFVHEVGRKWTFPAFLARVVLRTSGDDGGAEAVGVELGELNVFSPEEAAARVEHIGPDLLGEPRPGESFRVGDWSGAEALGRIRGEGDRAIGAAILDQRLVAGIGNEYRSELLFLRGIDPRHTVREVDAAGGLEPLLMLARKTMAINVRRQIRMFTGVDKRRARHWVYGRGGEPCMRCGTMVIAGELGELAGDSGAADRFARTVFYCPNCQR</sequence>
<dbReference type="SUPFAM" id="SSF57716">
    <property type="entry name" value="Glucocorticoid receptor-like (DNA-binding domain)"/>
    <property type="match status" value="1"/>
</dbReference>
<dbReference type="PANTHER" id="PTHR42697:SF1">
    <property type="entry name" value="ENDONUCLEASE 8"/>
    <property type="match status" value="1"/>
</dbReference>
<dbReference type="SUPFAM" id="SSF46946">
    <property type="entry name" value="S13-like H2TH domain"/>
    <property type="match status" value="1"/>
</dbReference>
<keyword evidence="3" id="KW-0479">Metal-binding</keyword>
<keyword evidence="10" id="KW-0456">Lyase</keyword>
<organism evidence="16 17">
    <name type="scientific">Dietzia timorensis</name>
    <dbReference type="NCBI Taxonomy" id="499555"/>
    <lineage>
        <taxon>Bacteria</taxon>
        <taxon>Bacillati</taxon>
        <taxon>Actinomycetota</taxon>
        <taxon>Actinomycetes</taxon>
        <taxon>Mycobacteriales</taxon>
        <taxon>Dietziaceae</taxon>
        <taxon>Dietzia</taxon>
    </lineage>
</organism>
<evidence type="ECO:0000256" key="3">
    <source>
        <dbReference type="ARBA" id="ARBA00022723"/>
    </source>
</evidence>
<dbReference type="SUPFAM" id="SSF81624">
    <property type="entry name" value="N-terminal domain of MutM-like DNA repair proteins"/>
    <property type="match status" value="1"/>
</dbReference>
<dbReference type="GO" id="GO:0140078">
    <property type="term" value="F:class I DNA-(apurinic or apyrimidinic site) endonuclease activity"/>
    <property type="evidence" value="ECO:0007669"/>
    <property type="project" value="UniProtKB-EC"/>
</dbReference>
<evidence type="ECO:0000256" key="11">
    <source>
        <dbReference type="ARBA" id="ARBA00023268"/>
    </source>
</evidence>
<dbReference type="CDD" id="cd08971">
    <property type="entry name" value="AcNei2_N"/>
    <property type="match status" value="1"/>
</dbReference>
<dbReference type="Gene3D" id="1.10.8.50">
    <property type="match status" value="1"/>
</dbReference>
<dbReference type="PROSITE" id="PS51066">
    <property type="entry name" value="ZF_FPG_2"/>
    <property type="match status" value="1"/>
</dbReference>
<comment type="similarity">
    <text evidence="1">Belongs to the FPG family.</text>
</comment>
<keyword evidence="9" id="KW-0234">DNA repair</keyword>